<dbReference type="GO" id="GO:0016020">
    <property type="term" value="C:membrane"/>
    <property type="evidence" value="ECO:0007669"/>
    <property type="project" value="UniProtKB-SubCell"/>
</dbReference>
<dbReference type="OrthoDB" id="6770063at2759"/>
<dbReference type="RefSeq" id="XP_007765025.1">
    <property type="nucleotide sequence ID" value="XM_007766835.1"/>
</dbReference>
<feature type="transmembrane region" description="Helical" evidence="6">
    <location>
        <begin position="55"/>
        <end position="72"/>
    </location>
</feature>
<feature type="transmembrane region" description="Helical" evidence="6">
    <location>
        <begin position="92"/>
        <end position="112"/>
    </location>
</feature>
<dbReference type="Pfam" id="PF07690">
    <property type="entry name" value="MFS_1"/>
    <property type="match status" value="1"/>
</dbReference>
<dbReference type="PANTHER" id="PTHR23502:SF60">
    <property type="entry name" value="MAJOR FACILITATOR SUPERFAMILY (MFS) PROFILE DOMAIN-CONTAINING PROTEIN-RELATED"/>
    <property type="match status" value="1"/>
</dbReference>
<evidence type="ECO:0000256" key="2">
    <source>
        <dbReference type="ARBA" id="ARBA00022692"/>
    </source>
</evidence>
<keyword evidence="9" id="KW-1185">Reference proteome</keyword>
<feature type="transmembrane region" description="Helical" evidence="6">
    <location>
        <begin position="471"/>
        <end position="490"/>
    </location>
</feature>
<feature type="transmembrane region" description="Helical" evidence="6">
    <location>
        <begin position="124"/>
        <end position="143"/>
    </location>
</feature>
<feature type="transmembrane region" description="Helical" evidence="6">
    <location>
        <begin position="183"/>
        <end position="206"/>
    </location>
</feature>
<sequence>MRTPRVSLSDVKSPKGPADSVPDTADEATPDALVVDWDGPDDPQNPKNWSFKRKWVVTAIASAFTFITPVGSSMIAPASPQVAHDFGVTSDVVMALDTSIFILAFAVGPLFIGPLSEIFGRSRVLQLSNLWFLAWNLGSSFAQSQTQLLVFRFLSGLGGGAPLSIGGGVIGDVWRAEERGTAMALYGLAPILGPVVGPLTGSWVAQYSNWRWVFWSLSIADVFVVILGFFFLQETYAVVLLERKAKRIRASMDPEKSQHRVVRTIFDKQGERSWKSIFKQSMFRPFVLFWYEPIVQALGIYMAYLYGILYLCLTTMPTIYQDIYHMKLGPAGLNYIALGIGLSGASQLNSRTMDRIYAYLKRKNGTEGKPEYRLPSMAIGTVMLPIGLLITGWTTQAQVHWIAPDIGIAIVGAGVILNFQCIQTYVVDTFTLHAASALAMVNCLRSIAGFGFPLFAPTMYQALGYGKGDTILAAAAVVIGGPAPLIFWFYGEKIRLASRYGK</sequence>
<dbReference type="KEGG" id="cput:CONPUDRAFT_98697"/>
<proteinExistence type="predicted"/>
<dbReference type="InterPro" id="IPR036259">
    <property type="entry name" value="MFS_trans_sf"/>
</dbReference>
<comment type="caution">
    <text evidence="8">The sequence shown here is derived from an EMBL/GenBank/DDBJ whole genome shotgun (WGS) entry which is preliminary data.</text>
</comment>
<dbReference type="CDD" id="cd17323">
    <property type="entry name" value="MFS_Tpo1_MDR_like"/>
    <property type="match status" value="1"/>
</dbReference>
<evidence type="ECO:0000256" key="4">
    <source>
        <dbReference type="ARBA" id="ARBA00023136"/>
    </source>
</evidence>
<dbReference type="GO" id="GO:0022857">
    <property type="term" value="F:transmembrane transporter activity"/>
    <property type="evidence" value="ECO:0007669"/>
    <property type="project" value="InterPro"/>
</dbReference>
<reference evidence="9" key="1">
    <citation type="journal article" date="2012" name="Science">
        <title>The Paleozoic origin of enzymatic lignin decomposition reconstructed from 31 fungal genomes.</title>
        <authorList>
            <person name="Floudas D."/>
            <person name="Binder M."/>
            <person name="Riley R."/>
            <person name="Barry K."/>
            <person name="Blanchette R.A."/>
            <person name="Henrissat B."/>
            <person name="Martinez A.T."/>
            <person name="Otillar R."/>
            <person name="Spatafora J.W."/>
            <person name="Yadav J.S."/>
            <person name="Aerts A."/>
            <person name="Benoit I."/>
            <person name="Boyd A."/>
            <person name="Carlson A."/>
            <person name="Copeland A."/>
            <person name="Coutinho P.M."/>
            <person name="de Vries R.P."/>
            <person name="Ferreira P."/>
            <person name="Findley K."/>
            <person name="Foster B."/>
            <person name="Gaskell J."/>
            <person name="Glotzer D."/>
            <person name="Gorecki P."/>
            <person name="Heitman J."/>
            <person name="Hesse C."/>
            <person name="Hori C."/>
            <person name="Igarashi K."/>
            <person name="Jurgens J.A."/>
            <person name="Kallen N."/>
            <person name="Kersten P."/>
            <person name="Kohler A."/>
            <person name="Kuees U."/>
            <person name="Kumar T.K.A."/>
            <person name="Kuo A."/>
            <person name="LaButti K."/>
            <person name="Larrondo L.F."/>
            <person name="Lindquist E."/>
            <person name="Ling A."/>
            <person name="Lombard V."/>
            <person name="Lucas S."/>
            <person name="Lundell T."/>
            <person name="Martin R."/>
            <person name="McLaughlin D.J."/>
            <person name="Morgenstern I."/>
            <person name="Morin E."/>
            <person name="Murat C."/>
            <person name="Nagy L.G."/>
            <person name="Nolan M."/>
            <person name="Ohm R.A."/>
            <person name="Patyshakuliyeva A."/>
            <person name="Rokas A."/>
            <person name="Ruiz-Duenas F.J."/>
            <person name="Sabat G."/>
            <person name="Salamov A."/>
            <person name="Samejima M."/>
            <person name="Schmutz J."/>
            <person name="Slot J.C."/>
            <person name="St John F."/>
            <person name="Stenlid J."/>
            <person name="Sun H."/>
            <person name="Sun S."/>
            <person name="Syed K."/>
            <person name="Tsang A."/>
            <person name="Wiebenga A."/>
            <person name="Young D."/>
            <person name="Pisabarro A."/>
            <person name="Eastwood D.C."/>
            <person name="Martin F."/>
            <person name="Cullen D."/>
            <person name="Grigoriev I.V."/>
            <person name="Hibbett D.S."/>
        </authorList>
    </citation>
    <scope>NUCLEOTIDE SEQUENCE [LARGE SCALE GENOMIC DNA]</scope>
    <source>
        <strain evidence="9">RWD-64-598 SS2</strain>
    </source>
</reference>
<feature type="transmembrane region" description="Helical" evidence="6">
    <location>
        <begin position="331"/>
        <end position="351"/>
    </location>
</feature>
<evidence type="ECO:0000256" key="6">
    <source>
        <dbReference type="SAM" id="Phobius"/>
    </source>
</evidence>
<feature type="transmembrane region" description="Helical" evidence="6">
    <location>
        <begin position="212"/>
        <end position="241"/>
    </location>
</feature>
<feature type="transmembrane region" description="Helical" evidence="6">
    <location>
        <begin position="288"/>
        <end position="311"/>
    </location>
</feature>
<accession>A0A5M3N2H0</accession>
<organism evidence="8 9">
    <name type="scientific">Coniophora puteana (strain RWD-64-598)</name>
    <name type="common">Brown rot fungus</name>
    <dbReference type="NCBI Taxonomy" id="741705"/>
    <lineage>
        <taxon>Eukaryota</taxon>
        <taxon>Fungi</taxon>
        <taxon>Dikarya</taxon>
        <taxon>Basidiomycota</taxon>
        <taxon>Agaricomycotina</taxon>
        <taxon>Agaricomycetes</taxon>
        <taxon>Agaricomycetidae</taxon>
        <taxon>Boletales</taxon>
        <taxon>Coniophorineae</taxon>
        <taxon>Coniophoraceae</taxon>
        <taxon>Coniophora</taxon>
    </lineage>
</organism>
<dbReference type="SUPFAM" id="SSF103473">
    <property type="entry name" value="MFS general substrate transporter"/>
    <property type="match status" value="1"/>
</dbReference>
<keyword evidence="2 6" id="KW-0812">Transmembrane</keyword>
<dbReference type="Gene3D" id="1.20.1250.20">
    <property type="entry name" value="MFS general substrate transporter like domains"/>
    <property type="match status" value="1"/>
</dbReference>
<evidence type="ECO:0000256" key="5">
    <source>
        <dbReference type="SAM" id="MobiDB-lite"/>
    </source>
</evidence>
<feature type="transmembrane region" description="Helical" evidence="6">
    <location>
        <begin position="149"/>
        <end position="171"/>
    </location>
</feature>
<feature type="region of interest" description="Disordered" evidence="5">
    <location>
        <begin position="1"/>
        <end position="46"/>
    </location>
</feature>
<evidence type="ECO:0000259" key="7">
    <source>
        <dbReference type="PROSITE" id="PS50850"/>
    </source>
</evidence>
<name>A0A5M3N2H0_CONPW</name>
<dbReference type="InterPro" id="IPR011701">
    <property type="entry name" value="MFS"/>
</dbReference>
<protein>
    <submittedName>
        <fullName evidence="8">MFS polyamine transporter</fullName>
    </submittedName>
</protein>
<comment type="subcellular location">
    <subcellularLocation>
        <location evidence="1">Membrane</location>
        <topology evidence="1">Multi-pass membrane protein</topology>
    </subcellularLocation>
</comment>
<feature type="transmembrane region" description="Helical" evidence="6">
    <location>
        <begin position="399"/>
        <end position="419"/>
    </location>
</feature>
<dbReference type="GeneID" id="19211898"/>
<keyword evidence="3 6" id="KW-1133">Transmembrane helix</keyword>
<dbReference type="EMBL" id="JH711574">
    <property type="protein sequence ID" value="EIW85582.1"/>
    <property type="molecule type" value="Genomic_DNA"/>
</dbReference>
<evidence type="ECO:0000313" key="9">
    <source>
        <dbReference type="Proteomes" id="UP000053558"/>
    </source>
</evidence>
<evidence type="ECO:0000313" key="8">
    <source>
        <dbReference type="EMBL" id="EIW85582.1"/>
    </source>
</evidence>
<dbReference type="OMA" id="YIYGIMY"/>
<dbReference type="PANTHER" id="PTHR23502">
    <property type="entry name" value="MAJOR FACILITATOR SUPERFAMILY"/>
    <property type="match status" value="1"/>
</dbReference>
<keyword evidence="4 6" id="KW-0472">Membrane</keyword>
<gene>
    <name evidence="8" type="ORF">CONPUDRAFT_98697</name>
</gene>
<evidence type="ECO:0000256" key="3">
    <source>
        <dbReference type="ARBA" id="ARBA00022989"/>
    </source>
</evidence>
<dbReference type="FunFam" id="1.20.1250.20:FF:000011">
    <property type="entry name" value="MFS multidrug transporter, putative"/>
    <property type="match status" value="1"/>
</dbReference>
<evidence type="ECO:0000256" key="1">
    <source>
        <dbReference type="ARBA" id="ARBA00004141"/>
    </source>
</evidence>
<feature type="transmembrane region" description="Helical" evidence="6">
    <location>
        <begin position="372"/>
        <end position="393"/>
    </location>
</feature>
<dbReference type="InterPro" id="IPR020846">
    <property type="entry name" value="MFS_dom"/>
</dbReference>
<feature type="domain" description="Major facilitator superfamily (MFS) profile" evidence="7">
    <location>
        <begin position="57"/>
        <end position="493"/>
    </location>
</feature>
<dbReference type="PROSITE" id="PS50850">
    <property type="entry name" value="MFS"/>
    <property type="match status" value="1"/>
</dbReference>
<dbReference type="Proteomes" id="UP000053558">
    <property type="component" value="Unassembled WGS sequence"/>
</dbReference>
<dbReference type="AlphaFoldDB" id="A0A5M3N2H0"/>
<feature type="transmembrane region" description="Helical" evidence="6">
    <location>
        <begin position="431"/>
        <end position="451"/>
    </location>
</feature>